<dbReference type="PROSITE" id="PS00518">
    <property type="entry name" value="ZF_RING_1"/>
    <property type="match status" value="1"/>
</dbReference>
<dbReference type="Gene3D" id="3.30.40.10">
    <property type="entry name" value="Zinc/RING finger domain, C3HC4 (zinc finger)"/>
    <property type="match status" value="1"/>
</dbReference>
<feature type="compositionally biased region" description="Acidic residues" evidence="5">
    <location>
        <begin position="346"/>
        <end position="360"/>
    </location>
</feature>
<proteinExistence type="predicted"/>
<accession>A0A9P7R8X0</accession>
<evidence type="ECO:0000259" key="6">
    <source>
        <dbReference type="PROSITE" id="PS50089"/>
    </source>
</evidence>
<evidence type="ECO:0000256" key="5">
    <source>
        <dbReference type="SAM" id="MobiDB-lite"/>
    </source>
</evidence>
<dbReference type="GO" id="GO:0140082">
    <property type="term" value="F:SUMO-ubiquitin ligase activity"/>
    <property type="evidence" value="ECO:0007669"/>
    <property type="project" value="TreeGrafter"/>
</dbReference>
<reference evidence="7" key="1">
    <citation type="submission" date="2021-05" db="EMBL/GenBank/DDBJ databases">
        <title>Comparative genomics of three Colletotrichum scovillei strains and genetic complementation revealed genes involved fungal growth and virulence on chili pepper.</title>
        <authorList>
            <person name="Hsieh D.-K."/>
            <person name="Chuang S.-C."/>
            <person name="Chen C.-Y."/>
            <person name="Chao Y.-T."/>
            <person name="Lu M.-Y.J."/>
            <person name="Lee M.-H."/>
            <person name="Shih M.-C."/>
        </authorList>
    </citation>
    <scope>NUCLEOTIDE SEQUENCE</scope>
    <source>
        <strain evidence="7">Coll-153</strain>
    </source>
</reference>
<keyword evidence="3" id="KW-0862">Zinc</keyword>
<dbReference type="GO" id="GO:0061630">
    <property type="term" value="F:ubiquitin protein ligase activity"/>
    <property type="evidence" value="ECO:0007669"/>
    <property type="project" value="InterPro"/>
</dbReference>
<comment type="caution">
    <text evidence="7">The sequence shown here is derived from an EMBL/GenBank/DDBJ whole genome shotgun (WGS) entry which is preliminary data.</text>
</comment>
<feature type="compositionally biased region" description="Low complexity" evidence="5">
    <location>
        <begin position="397"/>
        <end position="406"/>
    </location>
</feature>
<dbReference type="AlphaFoldDB" id="A0A9P7R8X0"/>
<dbReference type="GO" id="GO:0033768">
    <property type="term" value="C:SUMO-targeted ubiquitin ligase complex"/>
    <property type="evidence" value="ECO:0007669"/>
    <property type="project" value="TreeGrafter"/>
</dbReference>
<dbReference type="EMBL" id="JAESDN010000004">
    <property type="protein sequence ID" value="KAG7051810.1"/>
    <property type="molecule type" value="Genomic_DNA"/>
</dbReference>
<gene>
    <name evidence="7" type="ORF">JMJ77_002426</name>
</gene>
<feature type="region of interest" description="Disordered" evidence="5">
    <location>
        <begin position="136"/>
        <end position="218"/>
    </location>
</feature>
<feature type="compositionally biased region" description="Polar residues" evidence="5">
    <location>
        <begin position="275"/>
        <end position="302"/>
    </location>
</feature>
<keyword evidence="8" id="KW-1185">Reference proteome</keyword>
<dbReference type="Pfam" id="PF13920">
    <property type="entry name" value="zf-C3HC4_3"/>
    <property type="match status" value="1"/>
</dbReference>
<dbReference type="GO" id="GO:0006511">
    <property type="term" value="P:ubiquitin-dependent protein catabolic process"/>
    <property type="evidence" value="ECO:0007669"/>
    <property type="project" value="TreeGrafter"/>
</dbReference>
<feature type="compositionally biased region" description="Pro residues" evidence="5">
    <location>
        <begin position="136"/>
        <end position="146"/>
    </location>
</feature>
<keyword evidence="2 4" id="KW-0863">Zinc-finger</keyword>
<dbReference type="GO" id="GO:0032183">
    <property type="term" value="F:SUMO binding"/>
    <property type="evidence" value="ECO:0007669"/>
    <property type="project" value="TreeGrafter"/>
</dbReference>
<dbReference type="SMART" id="SM00184">
    <property type="entry name" value="RING"/>
    <property type="match status" value="1"/>
</dbReference>
<evidence type="ECO:0000256" key="3">
    <source>
        <dbReference type="ARBA" id="ARBA00022833"/>
    </source>
</evidence>
<keyword evidence="1" id="KW-0479">Metal-binding</keyword>
<dbReference type="InterPro" id="IPR017907">
    <property type="entry name" value="Znf_RING_CS"/>
</dbReference>
<sequence length="559" mass="60901">MTAIQNVLVAEQLPVHSSPLPLVSNRSIAEPTPKPRNGLTTLARTSNRHPAFVAPLHHFPFVTSTWRRTPLATFILLSADTCQVIRCLLVPYAHCLSIIVFLGIPKPLVSDLGHCSFRAADDRRFLIPPMPGLIPFLPTPPLPQPTRPTSGQSVNHLQDLDGGAARGGSSQVPIELDDDSEPAQATTSGPLNATTGTQQQQQQQRSRNHAVNPWGILTPDNTQHLQALPSFSDFAANLDFSQFDATAPFPNGAPQTPGHDLNSDEFLSALVDGNFSSPSSYPQQVQAFPGTHQPNQSSNLQNPPHRCPPETALRPNRLFTRNSINNTPAAPPVGLAPTGNPTTFESEVEESLFVSSDDELPATMPVQTRRRASTILSSDHDPEPEEIAAPTSRKRAAPSSAPSRGSVGPKRRRTSQPQGTRTQTATNTLVIDDDPFAEEKEESKKGKEKDEDIIDLAGPNEASEEVKVPKEDNRVKLSAFQCVICMDDVTALTVTHCGHLFCSECLHSALNVDATKNKCPICRQKVETKDRNEYTSKTKGFWPLELKLMTASRKGKQRA</sequence>
<dbReference type="PROSITE" id="PS50089">
    <property type="entry name" value="ZF_RING_2"/>
    <property type="match status" value="1"/>
</dbReference>
<feature type="compositionally biased region" description="Polar residues" evidence="5">
    <location>
        <begin position="319"/>
        <end position="328"/>
    </location>
</feature>
<dbReference type="InterPro" id="IPR013083">
    <property type="entry name" value="Znf_RING/FYVE/PHD"/>
</dbReference>
<feature type="region of interest" description="Disordered" evidence="5">
    <location>
        <begin position="275"/>
        <end position="453"/>
    </location>
</feature>
<dbReference type="PANTHER" id="PTHR47094">
    <property type="entry name" value="ELFLESS, ISOFORM B"/>
    <property type="match status" value="1"/>
</dbReference>
<dbReference type="PANTHER" id="PTHR47094:SF1">
    <property type="entry name" value="RING-TYPE E3 UBIQUITIN TRANSFERASE"/>
    <property type="match status" value="1"/>
</dbReference>
<name>A0A9P7R8X0_9PEZI</name>
<dbReference type="Proteomes" id="UP000699042">
    <property type="component" value="Unassembled WGS sequence"/>
</dbReference>
<evidence type="ECO:0000256" key="1">
    <source>
        <dbReference type="ARBA" id="ARBA00022723"/>
    </source>
</evidence>
<evidence type="ECO:0000313" key="7">
    <source>
        <dbReference type="EMBL" id="KAG7051810.1"/>
    </source>
</evidence>
<feature type="compositionally biased region" description="Basic and acidic residues" evidence="5">
    <location>
        <begin position="437"/>
        <end position="450"/>
    </location>
</feature>
<protein>
    <submittedName>
        <fullName evidence="7">Slx8 protein</fullName>
    </submittedName>
</protein>
<dbReference type="InterPro" id="IPR001841">
    <property type="entry name" value="Znf_RING"/>
</dbReference>
<feature type="compositionally biased region" description="Polar residues" evidence="5">
    <location>
        <begin position="415"/>
        <end position="429"/>
    </location>
</feature>
<feature type="domain" description="RING-type" evidence="6">
    <location>
        <begin position="482"/>
        <end position="523"/>
    </location>
</feature>
<dbReference type="SUPFAM" id="SSF57850">
    <property type="entry name" value="RING/U-box"/>
    <property type="match status" value="1"/>
</dbReference>
<feature type="compositionally biased region" description="Polar residues" evidence="5">
    <location>
        <begin position="183"/>
        <end position="197"/>
    </location>
</feature>
<evidence type="ECO:0000256" key="2">
    <source>
        <dbReference type="ARBA" id="ARBA00022771"/>
    </source>
</evidence>
<dbReference type="InterPro" id="IPR049627">
    <property type="entry name" value="SLX8"/>
</dbReference>
<evidence type="ECO:0000256" key="4">
    <source>
        <dbReference type="PROSITE-ProRule" id="PRU00175"/>
    </source>
</evidence>
<dbReference type="GO" id="GO:0008270">
    <property type="term" value="F:zinc ion binding"/>
    <property type="evidence" value="ECO:0007669"/>
    <property type="project" value="UniProtKB-KW"/>
</dbReference>
<organism evidence="7 8">
    <name type="scientific">Colletotrichum scovillei</name>
    <dbReference type="NCBI Taxonomy" id="1209932"/>
    <lineage>
        <taxon>Eukaryota</taxon>
        <taxon>Fungi</taxon>
        <taxon>Dikarya</taxon>
        <taxon>Ascomycota</taxon>
        <taxon>Pezizomycotina</taxon>
        <taxon>Sordariomycetes</taxon>
        <taxon>Hypocreomycetidae</taxon>
        <taxon>Glomerellales</taxon>
        <taxon>Glomerellaceae</taxon>
        <taxon>Colletotrichum</taxon>
        <taxon>Colletotrichum acutatum species complex</taxon>
    </lineage>
</organism>
<evidence type="ECO:0000313" key="8">
    <source>
        <dbReference type="Proteomes" id="UP000699042"/>
    </source>
</evidence>